<organism evidence="1 2">
    <name type="scientific">Tessaracoccus bendigoensis DSM 12906</name>
    <dbReference type="NCBI Taxonomy" id="1123357"/>
    <lineage>
        <taxon>Bacteria</taxon>
        <taxon>Bacillati</taxon>
        <taxon>Actinomycetota</taxon>
        <taxon>Actinomycetes</taxon>
        <taxon>Propionibacteriales</taxon>
        <taxon>Propionibacteriaceae</taxon>
        <taxon>Tessaracoccus</taxon>
    </lineage>
</organism>
<dbReference type="Proteomes" id="UP000184512">
    <property type="component" value="Unassembled WGS sequence"/>
</dbReference>
<dbReference type="EMBL" id="FQZG01000102">
    <property type="protein sequence ID" value="SHJ89812.1"/>
    <property type="molecule type" value="Genomic_DNA"/>
</dbReference>
<dbReference type="AlphaFoldDB" id="A0A1M6N283"/>
<evidence type="ECO:0000313" key="1">
    <source>
        <dbReference type="EMBL" id="SHJ89812.1"/>
    </source>
</evidence>
<name>A0A1M6N283_9ACTN</name>
<dbReference type="STRING" id="1123357.SAMN02745244_03533"/>
<accession>A0A1M6N283</accession>
<keyword evidence="2" id="KW-1185">Reference proteome</keyword>
<reference evidence="1 2" key="1">
    <citation type="submission" date="2016-11" db="EMBL/GenBank/DDBJ databases">
        <authorList>
            <person name="Jaros S."/>
            <person name="Januszkiewicz K."/>
            <person name="Wedrychowicz H."/>
        </authorList>
    </citation>
    <scope>NUCLEOTIDE SEQUENCE [LARGE SCALE GENOMIC DNA]</scope>
    <source>
        <strain evidence="1 2">DSM 12906</strain>
    </source>
</reference>
<proteinExistence type="predicted"/>
<gene>
    <name evidence="1" type="ORF">SAMN02745244_03533</name>
</gene>
<sequence length="72" mass="7857">MEVGGTSIASAQIAYAQPVDLPEMRDGVGLIVPRVLAERVRRPDMLFPGGEVRDATGAIVGCRRLDTYREQE</sequence>
<protein>
    <submittedName>
        <fullName evidence="1">Uncharacterized protein</fullName>
    </submittedName>
</protein>
<evidence type="ECO:0000313" key="2">
    <source>
        <dbReference type="Proteomes" id="UP000184512"/>
    </source>
</evidence>